<dbReference type="EMBL" id="KF533701">
    <property type="protein sequence ID" value="AHA85456.1"/>
    <property type="molecule type" value="Genomic_RNA"/>
</dbReference>
<protein>
    <submittedName>
        <fullName evidence="1">ORF9</fullName>
    </submittedName>
</protein>
<evidence type="ECO:0000313" key="3">
    <source>
        <dbReference type="EMBL" id="AHA85456.1"/>
    </source>
</evidence>
<organism evidence="1">
    <name type="scientific">Carrot yellow leaf virus</name>
    <dbReference type="NCBI Taxonomy" id="656190"/>
    <lineage>
        <taxon>Viruses</taxon>
        <taxon>Riboviria</taxon>
        <taxon>Orthornavirae</taxon>
        <taxon>Kitrinoviricota</taxon>
        <taxon>Alsuviricetes</taxon>
        <taxon>Martellivirales</taxon>
        <taxon>Closteroviridae</taxon>
        <taxon>Closterovirus</taxon>
        <taxon>Closterovirus flavicarotae</taxon>
    </lineage>
</organism>
<dbReference type="EMBL" id="KF533700">
    <property type="protein sequence ID" value="AHA85445.1"/>
    <property type="molecule type" value="Genomic_RNA"/>
</dbReference>
<reference evidence="1" key="1">
    <citation type="journal article" date="2014" name="PLoS ONE">
        <title>Carrot yellow leaf virus Is Associated with Carrot Internal Necrosis.</title>
        <authorList>
            <person name="Adams I.P."/>
            <person name="Skelton A."/>
            <person name="Macarthur R."/>
            <person name="Hodges T."/>
            <person name="Hinds H."/>
            <person name="Flint L."/>
            <person name="Nath P.D."/>
            <person name="Boonham N."/>
            <person name="Fox A."/>
        </authorList>
    </citation>
    <scope>NUCLEOTIDE SEQUENCE</scope>
    <source>
        <strain evidence="1">CYLV_S14</strain>
        <strain evidence="2">CYLV_S15</strain>
        <strain evidence="3">CYLV_S18</strain>
    </source>
</reference>
<accession>A0A0A0P9L2</accession>
<name>A0A0A0P9L2_9CLOS</name>
<proteinExistence type="predicted"/>
<evidence type="ECO:0000313" key="2">
    <source>
        <dbReference type="EMBL" id="AHA85445.1"/>
    </source>
</evidence>
<sequence length="193" mass="21812">MEKLKILTSSHVAIPKRFDHRIIIALENETNFDNYFEATLFLKPKEADAGAEDLPFSFLFKDVIFVSPYSLIRAEGGLISGIEIGTDLHSTVIANISTYMDANVRPLRIVNEIPYCESEVVFWFSPHRNITFEVRNGNINPLTKRSFILTPGGWSNLSFTGNIGQCLKFCFTDEGVGKEIIKIFMYTSTLCTK</sequence>
<dbReference type="EMBL" id="KF533699">
    <property type="protein sequence ID" value="AHA85436.1"/>
    <property type="molecule type" value="Genomic_RNA"/>
</dbReference>
<evidence type="ECO:0000313" key="1">
    <source>
        <dbReference type="EMBL" id="AHA85436.1"/>
    </source>
</evidence>